<evidence type="ECO:0000313" key="2">
    <source>
        <dbReference type="Proteomes" id="UP000681041"/>
    </source>
</evidence>
<proteinExistence type="predicted"/>
<sequence>MEIDDDPVLDLWEDYIFFEIVDNYFDISGQIQDDRLGYFEINMEFFNELLKDWNKGIFADKLTKDQSKRVEDIINRISEIFKDGPSIINYGPQVEVTELEVVRFYYETKIENPSNYYPYLKEFKLGEVELLLDELKAEMIFLRLVPYYVAIPLLKEIIQQNIDNIESLSEIVKKRTEIDSVLKMLLNLMEKPKREFKYPAYGLSYMIFNFLAENNYQPLSSKAYFIKYMEIGDNLFDVTYNWPFGLYREYCNRGNFHDIESRKTPIEYGIYTFNYECFKSFYNDFNNNPKLKKEYESYLPDFENEMKEINTLIENDDILIKNNQMLFYFE</sequence>
<protein>
    <submittedName>
        <fullName evidence="1">Uncharacterized protein</fullName>
    </submittedName>
</protein>
<organism evidence="1 2">
    <name type="scientific">Methanobacterium alkalithermotolerans</name>
    <dbReference type="NCBI Taxonomy" id="2731220"/>
    <lineage>
        <taxon>Archaea</taxon>
        <taxon>Methanobacteriati</taxon>
        <taxon>Methanobacteriota</taxon>
        <taxon>Methanomada group</taxon>
        <taxon>Methanobacteria</taxon>
        <taxon>Methanobacteriales</taxon>
        <taxon>Methanobacteriaceae</taxon>
        <taxon>Methanobacterium</taxon>
    </lineage>
</organism>
<dbReference type="KEGG" id="meme:HYG87_00575"/>
<dbReference type="Proteomes" id="UP000681041">
    <property type="component" value="Chromosome"/>
</dbReference>
<evidence type="ECO:0000313" key="1">
    <source>
        <dbReference type="EMBL" id="QUH22363.1"/>
    </source>
</evidence>
<reference evidence="1" key="1">
    <citation type="submission" date="2020-07" db="EMBL/GenBank/DDBJ databases">
        <title>Methanobacterium. sp. MethCan genome.</title>
        <authorList>
            <person name="Postec A."/>
            <person name="Quemeneur M."/>
        </authorList>
    </citation>
    <scope>NUCLEOTIDE SEQUENCE</scope>
    <source>
        <strain evidence="1">MethCAN</strain>
    </source>
</reference>
<gene>
    <name evidence="1" type="ORF">HYG87_00575</name>
</gene>
<dbReference type="AlphaFoldDB" id="A0A8T8K5G5"/>
<name>A0A8T8K5G5_9EURY</name>
<dbReference type="RefSeq" id="WP_211533306.1">
    <property type="nucleotide sequence ID" value="NZ_CP058560.1"/>
</dbReference>
<keyword evidence="2" id="KW-1185">Reference proteome</keyword>
<accession>A0A8T8K5G5</accession>
<dbReference type="EMBL" id="CP058560">
    <property type="protein sequence ID" value="QUH22363.1"/>
    <property type="molecule type" value="Genomic_DNA"/>
</dbReference>
<dbReference type="GeneID" id="64819213"/>